<dbReference type="Pfam" id="PF00486">
    <property type="entry name" value="Trans_reg_C"/>
    <property type="match status" value="1"/>
</dbReference>
<dbReference type="Proteomes" id="UP000180253">
    <property type="component" value="Unassembled WGS sequence"/>
</dbReference>
<dbReference type="GO" id="GO:0006355">
    <property type="term" value="P:regulation of DNA-templated transcription"/>
    <property type="evidence" value="ECO:0007669"/>
    <property type="project" value="InterPro"/>
</dbReference>
<dbReference type="CDD" id="cd00383">
    <property type="entry name" value="trans_reg_C"/>
    <property type="match status" value="1"/>
</dbReference>
<feature type="domain" description="OmpR/PhoB-type" evidence="4">
    <location>
        <begin position="1"/>
        <end position="99"/>
    </location>
</feature>
<dbReference type="AlphaFoldDB" id="A0A1S1N6A5"/>
<evidence type="ECO:0000256" key="1">
    <source>
        <dbReference type="ARBA" id="ARBA00009820"/>
    </source>
</evidence>
<dbReference type="InterPro" id="IPR011659">
    <property type="entry name" value="WD40"/>
</dbReference>
<dbReference type="SMART" id="SM00862">
    <property type="entry name" value="Trans_reg_C"/>
    <property type="match status" value="1"/>
</dbReference>
<dbReference type="InterPro" id="IPR011042">
    <property type="entry name" value="6-blade_b-propeller_TolB-like"/>
</dbReference>
<dbReference type="PANTHER" id="PTHR36842">
    <property type="entry name" value="PROTEIN TOLB HOMOLOG"/>
    <property type="match status" value="1"/>
</dbReference>
<accession>A0A1S1N6A5</accession>
<dbReference type="PANTHER" id="PTHR36842:SF1">
    <property type="entry name" value="PROTEIN TOLB"/>
    <property type="match status" value="1"/>
</dbReference>
<dbReference type="SUPFAM" id="SSF82171">
    <property type="entry name" value="DPP6 N-terminal domain-like"/>
    <property type="match status" value="1"/>
</dbReference>
<sequence>MLHYWIGDFFIDLSRNQITHHNTSQTLAPKALAVLTYLAERQGKVISQDELLDSVWAGTVVSPNTLQRSIAQLRKALGDDGKTQVLIKTHAKKGYSLECEVRTEKETVEMTSVDTTPVETSATALAAGHEPVSTTAKAPVRWGTAFIALCVVFMVGFHYFSSSKPVHISVSEIRALTASDYKESSGSYSPDGKFIVFSRYSDELCINHIWAKNIETQEEFQLTKNLRAYGAHSFSNDGSRLAFITQEECDKPITQKMCYQLVSLDFAQALNAPQSPTVLMECKNSEIRKPIWLNNNDIALLQKRSDAWQLIRYSVTQGESTPLYDMPGGSINDFDVSSDGNKIALTGFHNDGHYYIEMLTPQGEVVSSHLIEYPANVAQHRLIYPNFSPMANQLIFSTGRRLFTVTQQGKVAEISLPLVQPIGVPVVHPQGRKMLAIKGYYDSDVVLGVLDNVANATTQSGQNDQHDVYNVLHRSNVAEDSATFAPDKGLIAYVSERSGDPQIWLTDGNKTWQLSNFAMDSQVSGLKWANQGNRILVNVNRTLVRISLDAKVDTLTFDHPIEQLFQWDSLSNTALAHIRINGIVKLALLDLNLLSVQVLLDSQVVWADRGADGQVVYMDKMHRFWQLSSLEAQHLDTLEEQGSRKRFVIKNGALYGINEALQLWSYQLDSEEFAIIGDAPSNVDYLTDVNATHVLMDIKLSSRKEVVELVLRD</sequence>
<dbReference type="InterPro" id="IPR036388">
    <property type="entry name" value="WH-like_DNA-bd_sf"/>
</dbReference>
<dbReference type="SUPFAM" id="SSF46894">
    <property type="entry name" value="C-terminal effector domain of the bipartite response regulators"/>
    <property type="match status" value="1"/>
</dbReference>
<dbReference type="OrthoDB" id="5693682at2"/>
<evidence type="ECO:0000259" key="4">
    <source>
        <dbReference type="PROSITE" id="PS51755"/>
    </source>
</evidence>
<dbReference type="EMBL" id="MNAN01000032">
    <property type="protein sequence ID" value="OHU94987.1"/>
    <property type="molecule type" value="Genomic_DNA"/>
</dbReference>
<evidence type="ECO:0000256" key="3">
    <source>
        <dbReference type="PROSITE-ProRule" id="PRU01091"/>
    </source>
</evidence>
<evidence type="ECO:0000313" key="6">
    <source>
        <dbReference type="Proteomes" id="UP000180253"/>
    </source>
</evidence>
<dbReference type="PROSITE" id="PS51755">
    <property type="entry name" value="OMPR_PHOB"/>
    <property type="match status" value="1"/>
</dbReference>
<dbReference type="RefSeq" id="WP_070992503.1">
    <property type="nucleotide sequence ID" value="NZ_CBCSHD010000018.1"/>
</dbReference>
<keyword evidence="2 3" id="KW-0238">DNA-binding</keyword>
<comment type="similarity">
    <text evidence="1">Belongs to the TolB family.</text>
</comment>
<reference evidence="5 6" key="1">
    <citation type="submission" date="2016-10" db="EMBL/GenBank/DDBJ databases">
        <title>Pseudoalteromonas amylolytica sp. nov., isolated from the surface seawater.</title>
        <authorList>
            <person name="Wu Y.-H."/>
            <person name="Cheng H."/>
            <person name="Jin X.-B."/>
            <person name="Wang C.-S."/>
            <person name="Xu X.-W."/>
        </authorList>
    </citation>
    <scope>NUCLEOTIDE SEQUENCE [LARGE SCALE GENOMIC DNA]</scope>
    <source>
        <strain evidence="5 6">JCM 12483</strain>
    </source>
</reference>
<dbReference type="GO" id="GO:0000160">
    <property type="term" value="P:phosphorelay signal transduction system"/>
    <property type="evidence" value="ECO:0007669"/>
    <property type="project" value="InterPro"/>
</dbReference>
<protein>
    <recommendedName>
        <fullName evidence="4">OmpR/PhoB-type domain-containing protein</fullName>
    </recommendedName>
</protein>
<proteinExistence type="inferred from homology"/>
<dbReference type="Pfam" id="PF07676">
    <property type="entry name" value="PD40"/>
    <property type="match status" value="3"/>
</dbReference>
<keyword evidence="6" id="KW-1185">Reference proteome</keyword>
<dbReference type="InterPro" id="IPR001867">
    <property type="entry name" value="OmpR/PhoB-type_DNA-bd"/>
</dbReference>
<comment type="caution">
    <text evidence="5">The sequence shown here is derived from an EMBL/GenBank/DDBJ whole genome shotgun (WGS) entry which is preliminary data.</text>
</comment>
<feature type="DNA-binding region" description="OmpR/PhoB-type" evidence="3">
    <location>
        <begin position="1"/>
        <end position="99"/>
    </location>
</feature>
<evidence type="ECO:0000256" key="2">
    <source>
        <dbReference type="ARBA" id="ARBA00023125"/>
    </source>
</evidence>
<gene>
    <name evidence="5" type="ORF">BIW53_13300</name>
</gene>
<dbReference type="GO" id="GO:0003677">
    <property type="term" value="F:DNA binding"/>
    <property type="evidence" value="ECO:0007669"/>
    <property type="project" value="UniProtKB-UniRule"/>
</dbReference>
<dbReference type="STRING" id="327939.BIW53_13300"/>
<name>A0A1S1N6A5_9GAMM</name>
<dbReference type="InterPro" id="IPR016032">
    <property type="entry name" value="Sig_transdc_resp-reg_C-effctor"/>
</dbReference>
<dbReference type="Gene3D" id="1.10.10.10">
    <property type="entry name" value="Winged helix-like DNA-binding domain superfamily/Winged helix DNA-binding domain"/>
    <property type="match status" value="1"/>
</dbReference>
<organism evidence="5 6">
    <name type="scientific">Pseudoalteromonas byunsanensis</name>
    <dbReference type="NCBI Taxonomy" id="327939"/>
    <lineage>
        <taxon>Bacteria</taxon>
        <taxon>Pseudomonadati</taxon>
        <taxon>Pseudomonadota</taxon>
        <taxon>Gammaproteobacteria</taxon>
        <taxon>Alteromonadales</taxon>
        <taxon>Pseudoalteromonadaceae</taxon>
        <taxon>Pseudoalteromonas</taxon>
    </lineage>
</organism>
<dbReference type="Gene3D" id="2.120.10.30">
    <property type="entry name" value="TolB, C-terminal domain"/>
    <property type="match status" value="2"/>
</dbReference>
<evidence type="ECO:0000313" key="5">
    <source>
        <dbReference type="EMBL" id="OHU94987.1"/>
    </source>
</evidence>